<keyword evidence="5 9" id="KW-1133">Transmembrane helix</keyword>
<dbReference type="PIRSF" id="PIRSF008765">
    <property type="entry name" value="PIG-P_GPI19"/>
    <property type="match status" value="1"/>
</dbReference>
<feature type="region of interest" description="Disordered" evidence="8">
    <location>
        <begin position="1"/>
        <end position="24"/>
    </location>
</feature>
<evidence type="ECO:0000313" key="12">
    <source>
        <dbReference type="Proteomes" id="UP000195570"/>
    </source>
</evidence>
<dbReference type="InterPro" id="IPR052263">
    <property type="entry name" value="GPI_Anchor_Biosynth"/>
</dbReference>
<dbReference type="AlphaFoldDB" id="A0A1G4I7K8"/>
<evidence type="ECO:0000256" key="7">
    <source>
        <dbReference type="PIRNR" id="PIRNR008765"/>
    </source>
</evidence>
<dbReference type="UniPathway" id="UPA00196"/>
<comment type="caution">
    <text evidence="11">The sequence shown here is derived from an EMBL/GenBank/DDBJ whole genome shotgun (WGS) entry which is preliminary data.</text>
</comment>
<organism evidence="11 12">
    <name type="scientific">Trypanosoma equiperdum</name>
    <dbReference type="NCBI Taxonomy" id="5694"/>
    <lineage>
        <taxon>Eukaryota</taxon>
        <taxon>Discoba</taxon>
        <taxon>Euglenozoa</taxon>
        <taxon>Kinetoplastea</taxon>
        <taxon>Metakinetoplastina</taxon>
        <taxon>Trypanosomatida</taxon>
        <taxon>Trypanosomatidae</taxon>
        <taxon>Trypanosoma</taxon>
    </lineage>
</organism>
<dbReference type="PANTHER" id="PTHR46346:SF1">
    <property type="entry name" value="PHOSPHATIDYLINOSITOL N-ACETYLGLUCOSAMINYLTRANSFERASE SUBUNIT P"/>
    <property type="match status" value="1"/>
</dbReference>
<reference evidence="11" key="1">
    <citation type="submission" date="2016-09" db="EMBL/GenBank/DDBJ databases">
        <authorList>
            <person name="Hebert L."/>
            <person name="Moumen B."/>
        </authorList>
    </citation>
    <scope>NUCLEOTIDE SEQUENCE [LARGE SCALE GENOMIC DNA]</scope>
    <source>
        <strain evidence="11">OVI</strain>
    </source>
</reference>
<dbReference type="GO" id="GO:0017176">
    <property type="term" value="F:phosphatidylinositol N-acetylglucosaminyltransferase activity"/>
    <property type="evidence" value="ECO:0007669"/>
    <property type="project" value="UniProtKB-UniRule"/>
</dbReference>
<dbReference type="Proteomes" id="UP000195570">
    <property type="component" value="Unassembled WGS sequence"/>
</dbReference>
<dbReference type="VEuPathDB" id="TriTrypDB:TEOVI_000741500"/>
<dbReference type="InterPro" id="IPR016542">
    <property type="entry name" value="PIG-P_GPI19"/>
</dbReference>
<protein>
    <submittedName>
        <fullName evidence="11">PIG-P, putative</fullName>
    </submittedName>
</protein>
<dbReference type="EMBL" id="CZPT02000861">
    <property type="protein sequence ID" value="SCU67988.1"/>
    <property type="molecule type" value="Genomic_DNA"/>
</dbReference>
<evidence type="ECO:0000256" key="3">
    <source>
        <dbReference type="ARBA" id="ARBA00022502"/>
    </source>
</evidence>
<evidence type="ECO:0000256" key="9">
    <source>
        <dbReference type="SAM" id="Phobius"/>
    </source>
</evidence>
<keyword evidence="12" id="KW-1185">Reference proteome</keyword>
<comment type="subcellular location">
    <subcellularLocation>
        <location evidence="1">Membrane</location>
        <topology evidence="1">Multi-pass membrane protein</topology>
    </subcellularLocation>
</comment>
<dbReference type="Pfam" id="PF08510">
    <property type="entry name" value="PIG-P"/>
    <property type="match status" value="1"/>
</dbReference>
<evidence type="ECO:0000256" key="2">
    <source>
        <dbReference type="ARBA" id="ARBA00004687"/>
    </source>
</evidence>
<evidence type="ECO:0000256" key="4">
    <source>
        <dbReference type="ARBA" id="ARBA00022692"/>
    </source>
</evidence>
<feature type="transmembrane region" description="Helical" evidence="9">
    <location>
        <begin position="28"/>
        <end position="49"/>
    </location>
</feature>
<dbReference type="GO" id="GO:0016020">
    <property type="term" value="C:membrane"/>
    <property type="evidence" value="ECO:0007669"/>
    <property type="project" value="UniProtKB-SubCell"/>
</dbReference>
<evidence type="ECO:0000256" key="6">
    <source>
        <dbReference type="ARBA" id="ARBA00023136"/>
    </source>
</evidence>
<evidence type="ECO:0000256" key="8">
    <source>
        <dbReference type="SAM" id="MobiDB-lite"/>
    </source>
</evidence>
<feature type="domain" description="PIG-P" evidence="10">
    <location>
        <begin position="28"/>
        <end position="144"/>
    </location>
</feature>
<evidence type="ECO:0000259" key="10">
    <source>
        <dbReference type="Pfam" id="PF08510"/>
    </source>
</evidence>
<dbReference type="PANTHER" id="PTHR46346">
    <property type="entry name" value="PHOSPHATIDYLINOSITOL N-ACETYLGLUCOSAMINYLTRANSFERASE SUBUNIT P"/>
    <property type="match status" value="1"/>
</dbReference>
<dbReference type="InterPro" id="IPR013717">
    <property type="entry name" value="PIG-P"/>
</dbReference>
<gene>
    <name evidence="11" type="ORF">TEOVI_000741500</name>
</gene>
<comment type="function">
    <text evidence="7">Part of the complex catalyzing the transfer of N-acetylglucosamine from UDP-N-acetylglucosamine to phosphatidylinositol, the first step of GPI biosynthesis.</text>
</comment>
<dbReference type="RefSeq" id="XP_067079232.1">
    <property type="nucleotide sequence ID" value="XM_067223131.1"/>
</dbReference>
<evidence type="ECO:0000256" key="5">
    <source>
        <dbReference type="ARBA" id="ARBA00022989"/>
    </source>
</evidence>
<keyword evidence="3 7" id="KW-0337">GPI-anchor biosynthesis</keyword>
<name>A0A1G4I7K8_TRYEQ</name>
<proteinExistence type="predicted"/>
<evidence type="ECO:0000256" key="1">
    <source>
        <dbReference type="ARBA" id="ARBA00004141"/>
    </source>
</evidence>
<keyword evidence="7" id="KW-0808">Transferase</keyword>
<accession>A0A1G4I7K8</accession>
<feature type="transmembrane region" description="Helical" evidence="9">
    <location>
        <begin position="69"/>
        <end position="92"/>
    </location>
</feature>
<dbReference type="GO" id="GO:0006506">
    <property type="term" value="P:GPI anchor biosynthetic process"/>
    <property type="evidence" value="ECO:0007669"/>
    <property type="project" value="UniProtKB-UniPathway"/>
</dbReference>
<dbReference type="GO" id="GO:0005783">
    <property type="term" value="C:endoplasmic reticulum"/>
    <property type="evidence" value="ECO:0007669"/>
    <property type="project" value="TreeGrafter"/>
</dbReference>
<dbReference type="GeneID" id="92381349"/>
<evidence type="ECO:0000313" key="11">
    <source>
        <dbReference type="EMBL" id="SCU67988.1"/>
    </source>
</evidence>
<sequence>MPLRCTKPLEATPATPTAPPTGRKGHQVAINGFITWILVTVSLVVYFLWAFIPTSFLDMVLGSYYPDKYWAVAIPAILVMTMVYYLTVHFLLMLYRTDPLTDGFCVAQTNGAVRHESFENLVDVEDGVPPITDIPVSVASRLLFQPWN</sequence>
<comment type="pathway">
    <text evidence="2 7">Glycolipid biosynthesis; glycosylphosphatidylinositol-anchor biosynthesis.</text>
</comment>
<keyword evidence="4 9" id="KW-0812">Transmembrane</keyword>
<keyword evidence="6 7" id="KW-0472">Membrane</keyword>